<dbReference type="InterPro" id="IPR036683">
    <property type="entry name" value="CO_DH_flav_C_dom_sf"/>
</dbReference>
<evidence type="ECO:0000256" key="3">
    <source>
        <dbReference type="ARBA" id="ARBA00013123"/>
    </source>
</evidence>
<dbReference type="SUPFAM" id="SSF54665">
    <property type="entry name" value="CO dehydrogenase molybdoprotein N-domain-like"/>
    <property type="match status" value="1"/>
</dbReference>
<name>A0A9Q0SWL7_SALPP</name>
<keyword evidence="6 17" id="KW-0001">2Fe-2S</keyword>
<evidence type="ECO:0000256" key="12">
    <source>
        <dbReference type="ARBA" id="ARBA00023027"/>
    </source>
</evidence>
<dbReference type="FunFam" id="3.10.20.30:FF:000012">
    <property type="entry name" value="Xanthine dehydrogenase/oxidase"/>
    <property type="match status" value="1"/>
</dbReference>
<dbReference type="Gene3D" id="3.30.465.10">
    <property type="match status" value="1"/>
</dbReference>
<dbReference type="InterPro" id="IPR002888">
    <property type="entry name" value="2Fe-2S-bd"/>
</dbReference>
<dbReference type="FunFam" id="3.30.390.50:FF:000001">
    <property type="entry name" value="Xanthine dehydrogenase oxidase"/>
    <property type="match status" value="1"/>
</dbReference>
<dbReference type="Gene3D" id="3.30.43.10">
    <property type="entry name" value="Uridine Diphospho-n-acetylenolpyruvylglucosamine Reductase, domain 2"/>
    <property type="match status" value="1"/>
</dbReference>
<feature type="binding site" evidence="17">
    <location>
        <position position="127"/>
    </location>
    <ligand>
        <name>[2Fe-2S] cluster</name>
        <dbReference type="ChEBI" id="CHEBI:190135"/>
        <label>2</label>
    </ligand>
</feature>
<accession>A0A9Q0SWL7</accession>
<dbReference type="SUPFAM" id="SSF56003">
    <property type="entry name" value="Molybdenum cofactor-binding domain"/>
    <property type="match status" value="1"/>
</dbReference>
<dbReference type="InterPro" id="IPR036010">
    <property type="entry name" value="2Fe-2S_ferredoxin-like_sf"/>
</dbReference>
<comment type="cofactor">
    <cofactor evidence="17">
        <name>Mo-molybdopterin</name>
        <dbReference type="ChEBI" id="CHEBI:71302"/>
    </cofactor>
    <text evidence="17">Binds 1 Mo-molybdopterin (Mo-MPT) cofactor per subunit.</text>
</comment>
<dbReference type="InterPro" id="IPR001041">
    <property type="entry name" value="2Fe-2S_ferredoxin-type"/>
</dbReference>
<dbReference type="GO" id="GO:0051537">
    <property type="term" value="F:2 iron, 2 sulfur cluster binding"/>
    <property type="evidence" value="ECO:0007669"/>
    <property type="project" value="UniProtKB-KW"/>
</dbReference>
<evidence type="ECO:0000256" key="5">
    <source>
        <dbReference type="ARBA" id="ARBA00022630"/>
    </source>
</evidence>
<dbReference type="InterPro" id="IPR036884">
    <property type="entry name" value="2Fe-2S-bd_dom_sf"/>
</dbReference>
<keyword evidence="5" id="KW-0285">Flavoprotein</keyword>
<dbReference type="Gene3D" id="3.30.390.50">
    <property type="entry name" value="CO dehydrogenase flavoprotein, C-terminal domain"/>
    <property type="match status" value="1"/>
</dbReference>
<dbReference type="InterPro" id="IPR012675">
    <property type="entry name" value="Beta-grasp_dom_sf"/>
</dbReference>
<dbReference type="EMBL" id="JAPFFK010000018">
    <property type="protein sequence ID" value="KAJ6692025.1"/>
    <property type="molecule type" value="Genomic_DNA"/>
</dbReference>
<reference evidence="20" key="2">
    <citation type="journal article" date="2023" name="Int. J. Mol. Sci.">
        <title>De Novo Assembly and Annotation of 11 Diverse Shrub Willow (Salix) Genomes Reveals Novel Gene Organization in Sex-Linked Regions.</title>
        <authorList>
            <person name="Hyden B."/>
            <person name="Feng K."/>
            <person name="Yates T.B."/>
            <person name="Jawdy S."/>
            <person name="Cereghino C."/>
            <person name="Smart L.B."/>
            <person name="Muchero W."/>
        </authorList>
    </citation>
    <scope>NUCLEOTIDE SEQUENCE</scope>
    <source>
        <tissue evidence="20">Shoot tip</tissue>
    </source>
</reference>
<evidence type="ECO:0000256" key="2">
    <source>
        <dbReference type="ARBA" id="ARBA00006849"/>
    </source>
</evidence>
<dbReference type="InterPro" id="IPR000674">
    <property type="entry name" value="Ald_Oxase/Xan_DH_a/b"/>
</dbReference>
<dbReference type="InterPro" id="IPR016169">
    <property type="entry name" value="FAD-bd_PCMH_sub2"/>
</dbReference>
<dbReference type="Pfam" id="PF01315">
    <property type="entry name" value="Ald_Xan_dh_C"/>
    <property type="match status" value="1"/>
</dbReference>
<dbReference type="GO" id="GO:0071949">
    <property type="term" value="F:FAD binding"/>
    <property type="evidence" value="ECO:0007669"/>
    <property type="project" value="InterPro"/>
</dbReference>
<dbReference type="EC" id="1.17.1.4" evidence="3"/>
<feature type="binding site" evidence="17">
    <location>
        <position position="165"/>
    </location>
    <ligand>
        <name>[2Fe-2S] cluster</name>
        <dbReference type="ChEBI" id="CHEBI:190135"/>
        <label>2</label>
    </ligand>
</feature>
<dbReference type="InterPro" id="IPR005107">
    <property type="entry name" value="CO_DH_flav_C"/>
</dbReference>
<feature type="binding site" evidence="17">
    <location>
        <position position="920"/>
    </location>
    <ligand>
        <name>Mo-molybdopterin</name>
        <dbReference type="ChEBI" id="CHEBI:71302"/>
    </ligand>
    <ligandPart>
        <name>Mo</name>
        <dbReference type="ChEBI" id="CHEBI:28685"/>
    </ligandPart>
</feature>
<dbReference type="InterPro" id="IPR016166">
    <property type="entry name" value="FAD-bd_PCMH"/>
</dbReference>
<dbReference type="SUPFAM" id="SSF47741">
    <property type="entry name" value="CO dehydrogenase ISP C-domain like"/>
    <property type="match status" value="1"/>
</dbReference>
<evidence type="ECO:0000256" key="17">
    <source>
        <dbReference type="PIRSR" id="PIRSR000127-3"/>
    </source>
</evidence>
<dbReference type="InterPro" id="IPR006058">
    <property type="entry name" value="2Fe2S_fd_BS"/>
</dbReference>
<feature type="binding site" evidence="17">
    <location>
        <position position="775"/>
    </location>
    <ligand>
        <name>Mo-molybdopterin</name>
        <dbReference type="ChEBI" id="CHEBI:71302"/>
    </ligand>
    <ligandPart>
        <name>Mo</name>
        <dbReference type="ChEBI" id="CHEBI:28685"/>
    </ligandPart>
</feature>
<evidence type="ECO:0000256" key="10">
    <source>
        <dbReference type="ARBA" id="ARBA00023004"/>
    </source>
</evidence>
<dbReference type="PANTHER" id="PTHR45444">
    <property type="entry name" value="XANTHINE DEHYDROGENASE"/>
    <property type="match status" value="1"/>
</dbReference>
<comment type="catalytic activity">
    <reaction evidence="14">
        <text>xanthine + NAD(+) + H2O = urate + NADH + H(+)</text>
        <dbReference type="Rhea" id="RHEA:16669"/>
        <dbReference type="ChEBI" id="CHEBI:15377"/>
        <dbReference type="ChEBI" id="CHEBI:15378"/>
        <dbReference type="ChEBI" id="CHEBI:17712"/>
        <dbReference type="ChEBI" id="CHEBI:17775"/>
        <dbReference type="ChEBI" id="CHEBI:57540"/>
        <dbReference type="ChEBI" id="CHEBI:57945"/>
        <dbReference type="EC" id="1.17.1.4"/>
    </reaction>
</comment>
<dbReference type="PROSITE" id="PS51387">
    <property type="entry name" value="FAD_PCMH"/>
    <property type="match status" value="1"/>
</dbReference>
<comment type="caution">
    <text evidence="20">The sequence shown here is derived from an EMBL/GenBank/DDBJ whole genome shotgun (WGS) entry which is preliminary data.</text>
</comment>
<dbReference type="AlphaFoldDB" id="A0A9Q0SWL7"/>
<evidence type="ECO:0000259" key="19">
    <source>
        <dbReference type="PROSITE" id="PS51387"/>
    </source>
</evidence>
<evidence type="ECO:0000256" key="14">
    <source>
        <dbReference type="ARBA" id="ARBA00049017"/>
    </source>
</evidence>
<keyword evidence="10 17" id="KW-0408">Iron</keyword>
<evidence type="ECO:0000256" key="13">
    <source>
        <dbReference type="ARBA" id="ARBA00034078"/>
    </source>
</evidence>
<dbReference type="InterPro" id="IPR036856">
    <property type="entry name" value="Ald_Oxase/Xan_DH_a/b_sf"/>
</dbReference>
<keyword evidence="7 17" id="KW-0479">Metal-binding</keyword>
<dbReference type="FunFam" id="3.30.43.10:FF:000001">
    <property type="entry name" value="Xanthine dehydrogenase/oxidase"/>
    <property type="match status" value="1"/>
</dbReference>
<dbReference type="GO" id="GO:0004854">
    <property type="term" value="F:xanthine dehydrogenase activity"/>
    <property type="evidence" value="ECO:0007669"/>
    <property type="project" value="UniProtKB-EC"/>
</dbReference>
<feature type="binding site" evidence="17">
    <location>
        <position position="65"/>
    </location>
    <ligand>
        <name>[2Fe-2S] cluster</name>
        <dbReference type="ChEBI" id="CHEBI:190135"/>
        <label>1</label>
    </ligand>
</feature>
<sequence>MMVGNDRVEFRFTKRMSAIAHVESLSDTQRVLPDGLAHLTLLEYLRDIGLTGTKLGCGEGGCGACTVMVSHYNEVLKKCVHYAVNACLAPLYSVEGMHIITVEGVGNRKTGLHPVQESLARSHGSQCGFCTPGFIMSMYALLRSSELPPTEEQIEECLAGNLCRCTGYRPIIDAFQVFAKTDDAFYTNTSSSDLQSGEFLCPSTGKPCSCKSKSLNGAETCKKSTANENKYEPVSYSEVDGSTYTDKELIFPPELLLRKLTPLYLNGFGGLKWFRPLKIQHLLELKAKFPDAKLVVGNTEVGIEMRLKRIQYKVLISVAHVPELNVLHVKDDGLEIGAAVRLTELLQMFRKVVNKRAAHETSSSSPISDLNPLWMAAGAKFQIIDCKGNIRTIMAENFFLGYRKVDLTSGEILLSIFLPWTRPFEYVKEFKQAHRRDDDIAIVNAGMRVFLEEKGEDLVVSDALIVYGGVAPLSLSAVKTKEFVIGKNWDQELLQGALKFLEIDIFLKEDAPGGMVEFRKSLTLSFFFKFFLWVSQQICMKKSTGIPLSYLSATQPFQRPSIMGNQDYEIRKHGTSVGSPEIHLSSRLQVTGEAEYADDTPMPSNGLHAALVLSRKPHAKILSIDDSEAKSSPGFAGIFLAKDVPGDNHIGPITHDEELFATQYVTCVGQVIGVVVADTHENAKLAAAKVVIEYEELPAILSIQEAVDAKSFHPNSEKCLKKGDVDLCFQSGQCDKIIDGEVHVGGQEHFYLEPQSSLVWTMDSGSEVHMISSTQAPQKHQKYVAEVLGLPMSKVVCKTKRIGGGFGGKETRSAFIAAAASVPSYLLNRSVKLTLDRDVDMMITGQRHTFLGKYKVGFTKEGRLLALDLEIYNNAGNSLDLSLSVLERAMFHSDNVYEIPNIRIRGRVCFTNFPSHTAFRGFGGPQGMLIAENWIQKIAVELNKNPEEIREINFQGEGSILHYSQQLQYCTLGQLWNELKLSSDLLRAREDAKQFNLQNRWKKRGIAMVPTKFGISFTTKFMNQPMYGVCVAKKKSEVGVSLVKKLAMGIGCGADNPLPSMVARLLLHHIMVVAPLVEMMANCHGPGVAVGVNADLSR</sequence>
<dbReference type="Gene3D" id="3.10.20.30">
    <property type="match status" value="1"/>
</dbReference>
<dbReference type="PROSITE" id="PS51085">
    <property type="entry name" value="2FE2S_FER_2"/>
    <property type="match status" value="1"/>
</dbReference>
<keyword evidence="9" id="KW-0560">Oxidoreductase</keyword>
<evidence type="ECO:0000256" key="7">
    <source>
        <dbReference type="ARBA" id="ARBA00022723"/>
    </source>
</evidence>
<gene>
    <name evidence="20" type="ORF">OIU79_013900</name>
</gene>
<comment type="catalytic activity">
    <reaction evidence="15">
        <text>hypoxanthine + NAD(+) + H2O = xanthine + NADH + H(+)</text>
        <dbReference type="Rhea" id="RHEA:24670"/>
        <dbReference type="ChEBI" id="CHEBI:15377"/>
        <dbReference type="ChEBI" id="CHEBI:15378"/>
        <dbReference type="ChEBI" id="CHEBI:17368"/>
        <dbReference type="ChEBI" id="CHEBI:17712"/>
        <dbReference type="ChEBI" id="CHEBI:57540"/>
        <dbReference type="ChEBI" id="CHEBI:57945"/>
        <dbReference type="EC" id="1.17.1.4"/>
    </reaction>
</comment>
<feature type="domain" description="FAD-binding PCMH-type" evidence="19">
    <location>
        <begin position="266"/>
        <end position="427"/>
    </location>
</feature>
<keyword evidence="8 16" id="KW-0274">FAD</keyword>
<dbReference type="Pfam" id="PF03450">
    <property type="entry name" value="CO_deh_flav_C"/>
    <property type="match status" value="1"/>
</dbReference>
<feature type="domain" description="2Fe-2S ferredoxin-type" evidence="18">
    <location>
        <begin position="20"/>
        <end position="105"/>
    </location>
</feature>
<comment type="cofactor">
    <cofactor evidence="13">
        <name>[2Fe-2S] cluster</name>
        <dbReference type="ChEBI" id="CHEBI:190135"/>
    </cofactor>
</comment>
<dbReference type="SMART" id="SM01008">
    <property type="entry name" value="Ald_Xan_dh_C"/>
    <property type="match status" value="1"/>
</dbReference>
<feature type="binding site" evidence="16">
    <location>
        <position position="922"/>
    </location>
    <ligand>
        <name>substrate</name>
    </ligand>
</feature>
<feature type="binding site" evidence="17">
    <location>
        <position position="130"/>
    </location>
    <ligand>
        <name>[2Fe-2S] cluster</name>
        <dbReference type="ChEBI" id="CHEBI:190135"/>
        <label>2</label>
    </ligand>
</feature>
<organism evidence="20 21">
    <name type="scientific">Salix purpurea</name>
    <name type="common">Purple osier willow</name>
    <dbReference type="NCBI Taxonomy" id="77065"/>
    <lineage>
        <taxon>Eukaryota</taxon>
        <taxon>Viridiplantae</taxon>
        <taxon>Streptophyta</taxon>
        <taxon>Embryophyta</taxon>
        <taxon>Tracheophyta</taxon>
        <taxon>Spermatophyta</taxon>
        <taxon>Magnoliopsida</taxon>
        <taxon>eudicotyledons</taxon>
        <taxon>Gunneridae</taxon>
        <taxon>Pentapetalae</taxon>
        <taxon>rosids</taxon>
        <taxon>fabids</taxon>
        <taxon>Malpighiales</taxon>
        <taxon>Salicaceae</taxon>
        <taxon>Saliceae</taxon>
        <taxon>Salix</taxon>
    </lineage>
</organism>
<dbReference type="SMART" id="SM01092">
    <property type="entry name" value="CO_deh_flav_C"/>
    <property type="match status" value="1"/>
</dbReference>
<feature type="binding site" evidence="17">
    <location>
        <position position="62"/>
    </location>
    <ligand>
        <name>[2Fe-2S] cluster</name>
        <dbReference type="ChEBI" id="CHEBI:190135"/>
        <label>1</label>
    </ligand>
</feature>
<dbReference type="PANTHER" id="PTHR45444:SF3">
    <property type="entry name" value="XANTHINE DEHYDROGENASE"/>
    <property type="match status" value="1"/>
</dbReference>
<feature type="binding site" evidence="16">
    <location>
        <position position="810"/>
    </location>
    <ligand>
        <name>substrate</name>
    </ligand>
</feature>
<feature type="binding site" evidence="16">
    <location>
        <position position="888"/>
    </location>
    <ligand>
        <name>substrate</name>
    </ligand>
</feature>
<dbReference type="SUPFAM" id="SSF55447">
    <property type="entry name" value="CO dehydrogenase flavoprotein C-terminal domain-like"/>
    <property type="match status" value="1"/>
</dbReference>
<dbReference type="FunFam" id="3.90.1170.50:FF:000001">
    <property type="entry name" value="Aldehyde oxidase 1"/>
    <property type="match status" value="1"/>
</dbReference>
<dbReference type="Pfam" id="PF02738">
    <property type="entry name" value="MoCoBD_1"/>
    <property type="match status" value="1"/>
</dbReference>
<comment type="cofactor">
    <cofactor evidence="1 16">
        <name>FAD</name>
        <dbReference type="ChEBI" id="CHEBI:57692"/>
    </cofactor>
</comment>
<feature type="binding site" evidence="16">
    <location>
        <position position="413"/>
    </location>
    <ligand>
        <name>FAD</name>
        <dbReference type="ChEBI" id="CHEBI:57692"/>
    </ligand>
</feature>
<comment type="cofactor">
    <cofactor evidence="17">
        <name>[2Fe-2S] cluster</name>
        <dbReference type="ChEBI" id="CHEBI:190135"/>
    </cofactor>
    <text evidence="17">Binds 2 [2Fe-2S] clusters.</text>
</comment>
<protein>
    <recommendedName>
        <fullName evidence="3">xanthine dehydrogenase</fullName>
        <ecNumber evidence="3">1.17.1.4</ecNumber>
    </recommendedName>
</protein>
<keyword evidence="12" id="KW-0520">NAD</keyword>
<evidence type="ECO:0000256" key="4">
    <source>
        <dbReference type="ARBA" id="ARBA00022505"/>
    </source>
</evidence>
<dbReference type="Proteomes" id="UP001151532">
    <property type="component" value="Chromosome 9"/>
</dbReference>
<keyword evidence="4 17" id="KW-0500">Molybdenum</keyword>
<comment type="similarity">
    <text evidence="2">Belongs to the xanthine dehydrogenase family.</text>
</comment>
<dbReference type="InterPro" id="IPR008274">
    <property type="entry name" value="AldOxase/xan_DH_MoCoBD1"/>
</dbReference>
<dbReference type="PIRSF" id="PIRSF000127">
    <property type="entry name" value="Xanthine_DH"/>
    <property type="match status" value="1"/>
</dbReference>
<dbReference type="GO" id="GO:0005506">
    <property type="term" value="F:iron ion binding"/>
    <property type="evidence" value="ECO:0007669"/>
    <property type="project" value="InterPro"/>
</dbReference>
<feature type="binding site" evidence="16">
    <location>
        <position position="1018"/>
    </location>
    <ligand>
        <name>substrate</name>
    </ligand>
</feature>
<evidence type="ECO:0000313" key="20">
    <source>
        <dbReference type="EMBL" id="KAJ6692025.1"/>
    </source>
</evidence>
<evidence type="ECO:0000256" key="15">
    <source>
        <dbReference type="ARBA" id="ARBA00049517"/>
    </source>
</evidence>
<proteinExistence type="inferred from homology"/>
<evidence type="ECO:0000313" key="21">
    <source>
        <dbReference type="Proteomes" id="UP001151532"/>
    </source>
</evidence>
<dbReference type="FunFam" id="1.10.150.120:FF:000012">
    <property type="entry name" value="Xanthine dehydrogenase 2"/>
    <property type="match status" value="1"/>
</dbReference>
<dbReference type="FunFam" id="3.30.365.10:FF:000003">
    <property type="entry name" value="Aldehyde oxidase 1"/>
    <property type="match status" value="1"/>
</dbReference>
<dbReference type="OrthoDB" id="8300278at2759"/>
<dbReference type="InterPro" id="IPR016167">
    <property type="entry name" value="FAD-bd_PCMH_sub1"/>
</dbReference>
<dbReference type="Gene3D" id="3.30.365.10">
    <property type="entry name" value="Aldehyde oxidase/xanthine dehydrogenase, molybdopterin binding domain"/>
    <property type="match status" value="3"/>
</dbReference>
<evidence type="ECO:0000256" key="11">
    <source>
        <dbReference type="ARBA" id="ARBA00023014"/>
    </source>
</evidence>
<dbReference type="Gene3D" id="3.90.1170.50">
    <property type="entry name" value="Aldehyde oxidase/xanthine dehydrogenase, a/b hammerhead"/>
    <property type="match status" value="1"/>
</dbReference>
<dbReference type="InterPro" id="IPR037165">
    <property type="entry name" value="AldOxase/xan_DH_Mopterin-bd_sf"/>
</dbReference>
<feature type="binding site" evidence="17">
    <location>
        <position position="57"/>
    </location>
    <ligand>
        <name>[2Fe-2S] cluster</name>
        <dbReference type="ChEBI" id="CHEBI:190135"/>
        <label>1</label>
    </ligand>
</feature>
<dbReference type="InterPro" id="IPR002346">
    <property type="entry name" value="Mopterin_DH_FAD-bd"/>
</dbReference>
<feature type="binding site" evidence="17">
    <location>
        <position position="163"/>
    </location>
    <ligand>
        <name>[2Fe-2S] cluster</name>
        <dbReference type="ChEBI" id="CHEBI:190135"/>
        <label>2</label>
    </ligand>
</feature>
<reference evidence="20" key="1">
    <citation type="submission" date="2022-11" db="EMBL/GenBank/DDBJ databases">
        <authorList>
            <person name="Hyden B.L."/>
            <person name="Feng K."/>
            <person name="Yates T."/>
            <person name="Jawdy S."/>
            <person name="Smart L.B."/>
            <person name="Muchero W."/>
        </authorList>
    </citation>
    <scope>NUCLEOTIDE SEQUENCE</scope>
    <source>
        <tissue evidence="20">Shoot tip</tissue>
    </source>
</reference>
<dbReference type="Gene3D" id="1.10.150.120">
    <property type="entry name" value="[2Fe-2S]-binding domain"/>
    <property type="match status" value="1"/>
</dbReference>
<feature type="binding site" evidence="16">
    <location>
        <position position="431"/>
    </location>
    <ligand>
        <name>FAD</name>
        <dbReference type="ChEBI" id="CHEBI:57692"/>
    </ligand>
</feature>
<dbReference type="Pfam" id="PF01799">
    <property type="entry name" value="Fer2_2"/>
    <property type="match status" value="1"/>
</dbReference>
<evidence type="ECO:0000256" key="1">
    <source>
        <dbReference type="ARBA" id="ARBA00001974"/>
    </source>
</evidence>
<dbReference type="SUPFAM" id="SSF56176">
    <property type="entry name" value="FAD-binding/transporter-associated domain-like"/>
    <property type="match status" value="1"/>
</dbReference>
<dbReference type="SUPFAM" id="SSF54292">
    <property type="entry name" value="2Fe-2S ferredoxin-like"/>
    <property type="match status" value="1"/>
</dbReference>
<dbReference type="InterPro" id="IPR036318">
    <property type="entry name" value="FAD-bd_PCMH-like_sf"/>
</dbReference>
<keyword evidence="11 17" id="KW-0411">Iron-sulfur</keyword>
<feature type="binding site" evidence="16">
    <location>
        <begin position="294"/>
        <end position="301"/>
    </location>
    <ligand>
        <name>FAD</name>
        <dbReference type="ChEBI" id="CHEBI:57692"/>
    </ligand>
</feature>
<evidence type="ECO:0000256" key="8">
    <source>
        <dbReference type="ARBA" id="ARBA00022827"/>
    </source>
</evidence>
<evidence type="ECO:0000256" key="9">
    <source>
        <dbReference type="ARBA" id="ARBA00023002"/>
    </source>
</evidence>
<feature type="binding site" evidence="17">
    <location>
        <position position="806"/>
    </location>
    <ligand>
        <name>Mo-molybdopterin</name>
        <dbReference type="ChEBI" id="CHEBI:71302"/>
    </ligand>
    <ligandPart>
        <name>Mo</name>
        <dbReference type="ChEBI" id="CHEBI:28685"/>
    </ligandPart>
</feature>
<feature type="binding site" evidence="17">
    <location>
        <position position="87"/>
    </location>
    <ligand>
        <name>[2Fe-2S] cluster</name>
        <dbReference type="ChEBI" id="CHEBI:190135"/>
        <label>1</label>
    </ligand>
</feature>
<dbReference type="Pfam" id="PF00941">
    <property type="entry name" value="FAD_binding_5"/>
    <property type="match status" value="2"/>
</dbReference>
<evidence type="ECO:0000256" key="6">
    <source>
        <dbReference type="ARBA" id="ARBA00022714"/>
    </source>
</evidence>
<dbReference type="PROSITE" id="PS00197">
    <property type="entry name" value="2FE2S_FER_1"/>
    <property type="match status" value="1"/>
</dbReference>
<dbReference type="Pfam" id="PF00111">
    <property type="entry name" value="Fer2"/>
    <property type="match status" value="1"/>
</dbReference>
<evidence type="ECO:0000259" key="18">
    <source>
        <dbReference type="PROSITE" id="PS51085"/>
    </source>
</evidence>
<evidence type="ECO:0000256" key="16">
    <source>
        <dbReference type="PIRSR" id="PIRSR000127-2"/>
    </source>
</evidence>
<feature type="binding site" evidence="16">
    <location>
        <position position="369"/>
    </location>
    <ligand>
        <name>FAD</name>
        <dbReference type="ChEBI" id="CHEBI:57692"/>
    </ligand>
</feature>
<keyword evidence="21" id="KW-1185">Reference proteome</keyword>
<dbReference type="InterPro" id="IPR016208">
    <property type="entry name" value="Ald_Oxase/xanthine_DH-like"/>
</dbReference>